<proteinExistence type="predicted"/>
<feature type="compositionally biased region" description="Low complexity" evidence="4">
    <location>
        <begin position="7"/>
        <end position="23"/>
    </location>
</feature>
<name>A0A2S6MUI0_9HYPH</name>
<protein>
    <submittedName>
        <fullName evidence="6">Lipopolysaccharide transport periplasmic protein LptA</fullName>
    </submittedName>
</protein>
<dbReference type="InterPro" id="IPR052037">
    <property type="entry name" value="LPS_export_LptA"/>
</dbReference>
<dbReference type="AlphaFoldDB" id="A0A2S6MUI0"/>
<comment type="caution">
    <text evidence="6">The sequence shown here is derived from an EMBL/GenBank/DDBJ whole genome shotgun (WGS) entry which is preliminary data.</text>
</comment>
<dbReference type="Proteomes" id="UP000239089">
    <property type="component" value="Unassembled WGS sequence"/>
</dbReference>
<accession>A0A2S6MUI0</accession>
<gene>
    <name evidence="6" type="ORF">CCR94_23640</name>
</gene>
<evidence type="ECO:0000259" key="5">
    <source>
        <dbReference type="Pfam" id="PF03968"/>
    </source>
</evidence>
<keyword evidence="1" id="KW-0813">Transport</keyword>
<evidence type="ECO:0000256" key="2">
    <source>
        <dbReference type="ARBA" id="ARBA00022729"/>
    </source>
</evidence>
<dbReference type="PANTHER" id="PTHR36504">
    <property type="entry name" value="LIPOPOLYSACCHARIDE EXPORT SYSTEM PROTEIN LPTA"/>
    <property type="match status" value="1"/>
</dbReference>
<keyword evidence="7" id="KW-1185">Reference proteome</keyword>
<organism evidence="6 7">
    <name type="scientific">Rhodoblastus sphagnicola</name>
    <dbReference type="NCBI Taxonomy" id="333368"/>
    <lineage>
        <taxon>Bacteria</taxon>
        <taxon>Pseudomonadati</taxon>
        <taxon>Pseudomonadota</taxon>
        <taxon>Alphaproteobacteria</taxon>
        <taxon>Hyphomicrobiales</taxon>
        <taxon>Rhodoblastaceae</taxon>
        <taxon>Rhodoblastus</taxon>
    </lineage>
</organism>
<dbReference type="EMBL" id="NHSJ01000138">
    <property type="protein sequence ID" value="PPQ26020.1"/>
    <property type="molecule type" value="Genomic_DNA"/>
</dbReference>
<dbReference type="PANTHER" id="PTHR36504:SF1">
    <property type="entry name" value="LIPOPOLYSACCHARIDE EXPORT SYSTEM PROTEIN LPTA"/>
    <property type="match status" value="1"/>
</dbReference>
<dbReference type="InterPro" id="IPR014340">
    <property type="entry name" value="LptA"/>
</dbReference>
<reference evidence="6 7" key="1">
    <citation type="journal article" date="2018" name="Arch. Microbiol.">
        <title>New insights into the metabolic potential of the phototrophic purple bacterium Rhodopila globiformis DSM 161(T) from its draft genome sequence and evidence for a vanadium-dependent nitrogenase.</title>
        <authorList>
            <person name="Imhoff J.F."/>
            <person name="Rahn T."/>
            <person name="Kunzel S."/>
            <person name="Neulinger S.C."/>
        </authorList>
    </citation>
    <scope>NUCLEOTIDE SEQUENCE [LARGE SCALE GENOMIC DNA]</scope>
    <source>
        <strain evidence="6 7">DSM 16996</strain>
    </source>
</reference>
<dbReference type="GO" id="GO:0009279">
    <property type="term" value="C:cell outer membrane"/>
    <property type="evidence" value="ECO:0007669"/>
    <property type="project" value="TreeGrafter"/>
</dbReference>
<evidence type="ECO:0000256" key="3">
    <source>
        <dbReference type="ARBA" id="ARBA00022764"/>
    </source>
</evidence>
<dbReference type="Gene3D" id="2.60.450.10">
    <property type="entry name" value="Lipopolysaccharide (LPS) transport protein A like domain"/>
    <property type="match status" value="1"/>
</dbReference>
<dbReference type="GO" id="GO:0015920">
    <property type="term" value="P:lipopolysaccharide transport"/>
    <property type="evidence" value="ECO:0007669"/>
    <property type="project" value="InterPro"/>
</dbReference>
<keyword evidence="2" id="KW-0732">Signal</keyword>
<keyword evidence="3" id="KW-0574">Periplasm</keyword>
<dbReference type="InterPro" id="IPR005653">
    <property type="entry name" value="OstA-like_N"/>
</dbReference>
<dbReference type="Pfam" id="PF03968">
    <property type="entry name" value="LptD_N"/>
    <property type="match status" value="1"/>
</dbReference>
<evidence type="ECO:0000256" key="1">
    <source>
        <dbReference type="ARBA" id="ARBA00022448"/>
    </source>
</evidence>
<feature type="domain" description="Organic solvent tolerance-like N-terminal" evidence="5">
    <location>
        <begin position="35"/>
        <end position="152"/>
    </location>
</feature>
<feature type="region of interest" description="Disordered" evidence="4">
    <location>
        <begin position="158"/>
        <end position="185"/>
    </location>
</feature>
<dbReference type="GO" id="GO:0030288">
    <property type="term" value="C:outer membrane-bounded periplasmic space"/>
    <property type="evidence" value="ECO:0007669"/>
    <property type="project" value="TreeGrafter"/>
</dbReference>
<dbReference type="GO" id="GO:0017089">
    <property type="term" value="F:glycolipid transfer activity"/>
    <property type="evidence" value="ECO:0007669"/>
    <property type="project" value="TreeGrafter"/>
</dbReference>
<feature type="region of interest" description="Disordered" evidence="4">
    <location>
        <begin position="1"/>
        <end position="28"/>
    </location>
</feature>
<evidence type="ECO:0000256" key="4">
    <source>
        <dbReference type="SAM" id="MobiDB-lite"/>
    </source>
</evidence>
<dbReference type="NCBIfam" id="TIGR03002">
    <property type="entry name" value="outer_YhbN_LptA"/>
    <property type="match status" value="1"/>
</dbReference>
<evidence type="ECO:0000313" key="6">
    <source>
        <dbReference type="EMBL" id="PPQ26020.1"/>
    </source>
</evidence>
<evidence type="ECO:0000313" key="7">
    <source>
        <dbReference type="Proteomes" id="UP000239089"/>
    </source>
</evidence>
<sequence>MTTCALAQAPTQAPTQTPTQGGALLPGSNSKEPINIAADKLDYFDKEQKAIYSGNVVVVQGDTRLNASVLTILFDRKGAATKTSGQNAANSQLRSMKGDGPITIVNKDQVGVGDALFYDKTKNKFSLSGNVSLSQGENITKGDELVYDLQSGQAVVSSKGRVKSRIVPGDKSAQPAPPQNPRAGH</sequence>
<feature type="compositionally biased region" description="Pro residues" evidence="4">
    <location>
        <begin position="175"/>
        <end position="185"/>
    </location>
</feature>
<dbReference type="GO" id="GO:0001530">
    <property type="term" value="F:lipopolysaccharide binding"/>
    <property type="evidence" value="ECO:0007669"/>
    <property type="project" value="InterPro"/>
</dbReference>